<evidence type="ECO:0000313" key="2">
    <source>
        <dbReference type="Proteomes" id="UP000814128"/>
    </source>
</evidence>
<dbReference type="Proteomes" id="UP000814128">
    <property type="component" value="Unassembled WGS sequence"/>
</dbReference>
<gene>
    <name evidence="1" type="ORF">K488DRAFT_9661</name>
</gene>
<reference evidence="1" key="1">
    <citation type="submission" date="2021-02" db="EMBL/GenBank/DDBJ databases">
        <authorList>
            <consortium name="DOE Joint Genome Institute"/>
            <person name="Ahrendt S."/>
            <person name="Looney B.P."/>
            <person name="Miyauchi S."/>
            <person name="Morin E."/>
            <person name="Drula E."/>
            <person name="Courty P.E."/>
            <person name="Chicoki N."/>
            <person name="Fauchery L."/>
            <person name="Kohler A."/>
            <person name="Kuo A."/>
            <person name="Labutti K."/>
            <person name="Pangilinan J."/>
            <person name="Lipzen A."/>
            <person name="Riley R."/>
            <person name="Andreopoulos W."/>
            <person name="He G."/>
            <person name="Johnson J."/>
            <person name="Barry K.W."/>
            <person name="Grigoriev I.V."/>
            <person name="Nagy L."/>
            <person name="Hibbett D."/>
            <person name="Henrissat B."/>
            <person name="Matheny P.B."/>
            <person name="Labbe J."/>
            <person name="Martin F."/>
        </authorList>
    </citation>
    <scope>NUCLEOTIDE SEQUENCE</scope>
    <source>
        <strain evidence="1">EC-137</strain>
    </source>
</reference>
<feature type="non-terminal residue" evidence="1">
    <location>
        <position position="165"/>
    </location>
</feature>
<protein>
    <submittedName>
        <fullName evidence="1">Uncharacterized protein</fullName>
    </submittedName>
</protein>
<proteinExistence type="predicted"/>
<dbReference type="EMBL" id="MU273512">
    <property type="protein sequence ID" value="KAI0033764.1"/>
    <property type="molecule type" value="Genomic_DNA"/>
</dbReference>
<name>A0ACB8QPQ7_9AGAM</name>
<sequence length="165" mass="17749">MCYQYGSIEHYTAVCPMCKVFKPSAAKCPHKKEICKNLANHAMEIVFLKNAEVQTFNGCGYCKWAKANPNKLPLQNPGWAGCCRPPKESERVPPADWPAVSTVHNIPVPAEVRSVLDSITATPRPSAAVSSSLAKANPAAPPALDRRTSPATVPTRASGSPRTQP</sequence>
<accession>A0ACB8QPQ7</accession>
<keyword evidence="2" id="KW-1185">Reference proteome</keyword>
<organism evidence="1 2">
    <name type="scientific">Vararia minispora EC-137</name>
    <dbReference type="NCBI Taxonomy" id="1314806"/>
    <lineage>
        <taxon>Eukaryota</taxon>
        <taxon>Fungi</taxon>
        <taxon>Dikarya</taxon>
        <taxon>Basidiomycota</taxon>
        <taxon>Agaricomycotina</taxon>
        <taxon>Agaricomycetes</taxon>
        <taxon>Russulales</taxon>
        <taxon>Lachnocladiaceae</taxon>
        <taxon>Vararia</taxon>
    </lineage>
</organism>
<reference evidence="1" key="2">
    <citation type="journal article" date="2022" name="New Phytol.">
        <title>Evolutionary transition to the ectomycorrhizal habit in the genomes of a hyperdiverse lineage of mushroom-forming fungi.</title>
        <authorList>
            <person name="Looney B."/>
            <person name="Miyauchi S."/>
            <person name="Morin E."/>
            <person name="Drula E."/>
            <person name="Courty P.E."/>
            <person name="Kohler A."/>
            <person name="Kuo A."/>
            <person name="LaButti K."/>
            <person name="Pangilinan J."/>
            <person name="Lipzen A."/>
            <person name="Riley R."/>
            <person name="Andreopoulos W."/>
            <person name="He G."/>
            <person name="Johnson J."/>
            <person name="Nolan M."/>
            <person name="Tritt A."/>
            <person name="Barry K.W."/>
            <person name="Grigoriev I.V."/>
            <person name="Nagy L.G."/>
            <person name="Hibbett D."/>
            <person name="Henrissat B."/>
            <person name="Matheny P.B."/>
            <person name="Labbe J."/>
            <person name="Martin F.M."/>
        </authorList>
    </citation>
    <scope>NUCLEOTIDE SEQUENCE</scope>
    <source>
        <strain evidence="1">EC-137</strain>
    </source>
</reference>
<evidence type="ECO:0000313" key="1">
    <source>
        <dbReference type="EMBL" id="KAI0033764.1"/>
    </source>
</evidence>
<comment type="caution">
    <text evidence="1">The sequence shown here is derived from an EMBL/GenBank/DDBJ whole genome shotgun (WGS) entry which is preliminary data.</text>
</comment>